<gene>
    <name evidence="7" type="ORF">Aud_004179</name>
</gene>
<dbReference type="InterPro" id="IPR011701">
    <property type="entry name" value="MFS"/>
</dbReference>
<dbReference type="GO" id="GO:0022857">
    <property type="term" value="F:transmembrane transporter activity"/>
    <property type="evidence" value="ECO:0007669"/>
    <property type="project" value="InterPro"/>
</dbReference>
<keyword evidence="3 5" id="KW-1133">Transmembrane helix</keyword>
<feature type="transmembrane region" description="Helical" evidence="5">
    <location>
        <begin position="203"/>
        <end position="224"/>
    </location>
</feature>
<name>A0A8E0QS42_9EURO</name>
<dbReference type="Gene3D" id="1.20.1250.20">
    <property type="entry name" value="MFS general substrate transporter like domains"/>
    <property type="match status" value="1"/>
</dbReference>
<reference evidence="7" key="2">
    <citation type="submission" date="2021-01" db="EMBL/GenBank/DDBJ databases">
        <title>Pan-genome distribution and transcriptional activeness of fungal secondary metabolism genes in Aspergillus section Fumigati.</title>
        <authorList>
            <person name="Takahashi H."/>
            <person name="Umemura M."/>
            <person name="Ninomiya A."/>
            <person name="Kusuya Y."/>
            <person name="Urayama S."/>
            <person name="Shimizu M."/>
            <person name="Watanabe A."/>
            <person name="Kamei K."/>
            <person name="Yaguchi T."/>
            <person name="Hagiwara D."/>
        </authorList>
    </citation>
    <scope>NUCLEOTIDE SEQUENCE</scope>
    <source>
        <strain evidence="7">IFM 46973</strain>
    </source>
</reference>
<proteinExistence type="predicted"/>
<dbReference type="SUPFAM" id="SSF103473">
    <property type="entry name" value="MFS general substrate transporter"/>
    <property type="match status" value="1"/>
</dbReference>
<feature type="transmembrane region" description="Helical" evidence="5">
    <location>
        <begin position="364"/>
        <end position="389"/>
    </location>
</feature>
<feature type="transmembrane region" description="Helical" evidence="5">
    <location>
        <begin position="50"/>
        <end position="70"/>
    </location>
</feature>
<evidence type="ECO:0000256" key="1">
    <source>
        <dbReference type="ARBA" id="ARBA00004141"/>
    </source>
</evidence>
<comment type="subcellular location">
    <subcellularLocation>
        <location evidence="1">Membrane</location>
        <topology evidence="1">Multi-pass membrane protein</topology>
    </subcellularLocation>
</comment>
<feature type="transmembrane region" description="Helical" evidence="5">
    <location>
        <begin position="236"/>
        <end position="256"/>
    </location>
</feature>
<keyword evidence="2 5" id="KW-0812">Transmembrane</keyword>
<feature type="transmembrane region" description="Helical" evidence="5">
    <location>
        <begin position="339"/>
        <end position="358"/>
    </location>
</feature>
<dbReference type="RefSeq" id="XP_043145054.1">
    <property type="nucleotide sequence ID" value="XM_043289119.1"/>
</dbReference>
<organism evidence="7 8">
    <name type="scientific">Aspergillus udagawae</name>
    <dbReference type="NCBI Taxonomy" id="91492"/>
    <lineage>
        <taxon>Eukaryota</taxon>
        <taxon>Fungi</taxon>
        <taxon>Dikarya</taxon>
        <taxon>Ascomycota</taxon>
        <taxon>Pezizomycotina</taxon>
        <taxon>Eurotiomycetes</taxon>
        <taxon>Eurotiomycetidae</taxon>
        <taxon>Eurotiales</taxon>
        <taxon>Aspergillaceae</taxon>
        <taxon>Aspergillus</taxon>
        <taxon>Aspergillus subgen. Fumigati</taxon>
    </lineage>
</organism>
<reference evidence="7" key="1">
    <citation type="journal article" date="2015" name="Genome Announc.">
        <title>Draft Genome Sequence of the Pathogenic Filamentous Fungus Aspergillus udagawae Strain IFM 46973T.</title>
        <authorList>
            <person name="Kusuya Y."/>
            <person name="Takahashi-Nakaguchi A."/>
            <person name="Takahashi H."/>
            <person name="Yaguchi T."/>
        </authorList>
    </citation>
    <scope>NUCLEOTIDE SEQUENCE</scope>
    <source>
        <strain evidence="7">IFM 46973</strain>
    </source>
</reference>
<dbReference type="AlphaFoldDB" id="A0A8E0QS42"/>
<keyword evidence="4 5" id="KW-0472">Membrane</keyword>
<feature type="transmembrane region" description="Helical" evidence="5">
    <location>
        <begin position="401"/>
        <end position="424"/>
    </location>
</feature>
<evidence type="ECO:0000256" key="3">
    <source>
        <dbReference type="ARBA" id="ARBA00022989"/>
    </source>
</evidence>
<dbReference type="GO" id="GO:0005886">
    <property type="term" value="C:plasma membrane"/>
    <property type="evidence" value="ECO:0007669"/>
    <property type="project" value="TreeGrafter"/>
</dbReference>
<comment type="caution">
    <text evidence="7">The sequence shown here is derived from an EMBL/GenBank/DDBJ whole genome shotgun (WGS) entry which is preliminary data.</text>
</comment>
<accession>A0A8E0QS42</accession>
<feature type="transmembrane region" description="Helical" evidence="5">
    <location>
        <begin position="307"/>
        <end position="332"/>
    </location>
</feature>
<evidence type="ECO:0000313" key="8">
    <source>
        <dbReference type="Proteomes" id="UP000036893"/>
    </source>
</evidence>
<evidence type="ECO:0000259" key="6">
    <source>
        <dbReference type="PROSITE" id="PS50850"/>
    </source>
</evidence>
<dbReference type="Pfam" id="PF07690">
    <property type="entry name" value="MFS_1"/>
    <property type="match status" value="1"/>
</dbReference>
<dbReference type="Proteomes" id="UP000036893">
    <property type="component" value="Unassembled WGS sequence"/>
</dbReference>
<dbReference type="PANTHER" id="PTHR23501:SF59">
    <property type="entry name" value="MAJOR FACILITATOR SUPERFAMILY (MFS) PROFILE DOMAIN-CONTAINING PROTEIN-RELATED"/>
    <property type="match status" value="1"/>
</dbReference>
<sequence>MFTLSDTQRFSLTILALALTSLTASLSVTSLSNALPVIVTELDGTDIEAFWAGTAYVLCSAVFQPSFAIFSHIFGRQPLFAAAFLFFLTGSAIATAARNFSILLAARAVQGTGGGGLITLSEILIADLVPLRERGKWIGLLSMMWAVGSLTGPIIGGALAHERVWRWLFALNLPLASASFVAISICLSPRIQRNDYRQALSRVDWAGFAIFIPSLASLLIPITWGGEMFPWSSWHTLVPISLGIFGLTLFTVCETWIAREPFLLRSIFWEWNPKLIYLQTFCHGVLVWSLLYYLPLYYQGVKGLSPLMSGVAILPETCTISATAGAAGLLITTSGRYRWALWAGWLVTTTGLGLLYLLDVDCPTYRWVIINLTVGVGMGSLFTSTNLAIQAKISVNELSSALGFFAFFRTLGQAVGLAVGGTVFHNMFDRNLPAEPSILSLTRGHGLDAAPLIGVVNAIPQEDPRKHKIIYAYAEALRILWLVLCGFSALGLLASFFTKGYSLEPWDNRAHRTDVDDYLESVPPDVALVSGKGD</sequence>
<feature type="transmembrane region" description="Helical" evidence="5">
    <location>
        <begin position="137"/>
        <end position="161"/>
    </location>
</feature>
<evidence type="ECO:0000256" key="4">
    <source>
        <dbReference type="ARBA" id="ARBA00023136"/>
    </source>
</evidence>
<dbReference type="PANTHER" id="PTHR23501">
    <property type="entry name" value="MAJOR FACILITATOR SUPERFAMILY"/>
    <property type="match status" value="1"/>
</dbReference>
<evidence type="ECO:0000256" key="5">
    <source>
        <dbReference type="SAM" id="Phobius"/>
    </source>
</evidence>
<feature type="transmembrane region" description="Helical" evidence="5">
    <location>
        <begin position="79"/>
        <end position="97"/>
    </location>
</feature>
<dbReference type="EMBL" id="BBXM02000003">
    <property type="protein sequence ID" value="GIC87788.1"/>
    <property type="molecule type" value="Genomic_DNA"/>
</dbReference>
<evidence type="ECO:0000313" key="7">
    <source>
        <dbReference type="EMBL" id="GIC87788.1"/>
    </source>
</evidence>
<evidence type="ECO:0000256" key="2">
    <source>
        <dbReference type="ARBA" id="ARBA00022692"/>
    </source>
</evidence>
<dbReference type="Gene3D" id="1.20.1720.10">
    <property type="entry name" value="Multidrug resistance protein D"/>
    <property type="match status" value="1"/>
</dbReference>
<dbReference type="InterPro" id="IPR020846">
    <property type="entry name" value="MFS_dom"/>
</dbReference>
<dbReference type="PRINTS" id="PR01036">
    <property type="entry name" value="TCRTETB"/>
</dbReference>
<dbReference type="InterPro" id="IPR036259">
    <property type="entry name" value="MFS_trans_sf"/>
</dbReference>
<protein>
    <recommendedName>
        <fullName evidence="6">Major facilitator superfamily (MFS) profile domain-containing protein</fullName>
    </recommendedName>
</protein>
<feature type="transmembrane region" description="Helical" evidence="5">
    <location>
        <begin position="103"/>
        <end position="125"/>
    </location>
</feature>
<feature type="transmembrane region" description="Helical" evidence="5">
    <location>
        <begin position="276"/>
        <end position="295"/>
    </location>
</feature>
<dbReference type="PROSITE" id="PS50850">
    <property type="entry name" value="MFS"/>
    <property type="match status" value="1"/>
</dbReference>
<dbReference type="GeneID" id="66991655"/>
<feature type="transmembrane region" description="Helical" evidence="5">
    <location>
        <begin position="479"/>
        <end position="497"/>
    </location>
</feature>
<feature type="domain" description="Major facilitator superfamily (MFS) profile" evidence="6">
    <location>
        <begin position="13"/>
        <end position="503"/>
    </location>
</feature>
<feature type="transmembrane region" description="Helical" evidence="5">
    <location>
        <begin position="167"/>
        <end position="191"/>
    </location>
</feature>